<dbReference type="GO" id="GO:0005634">
    <property type="term" value="C:nucleus"/>
    <property type="evidence" value="ECO:0007669"/>
    <property type="project" value="UniProtKB-ARBA"/>
</dbReference>
<dbReference type="Pfam" id="PF17921">
    <property type="entry name" value="Integrase_H2C2"/>
    <property type="match status" value="1"/>
</dbReference>
<protein>
    <recommendedName>
        <fullName evidence="12">Endonuclease</fullName>
    </recommendedName>
</protein>
<dbReference type="InterPro" id="IPR041588">
    <property type="entry name" value="Integrase_H2C2"/>
</dbReference>
<sequence length="1175" mass="134141">YLDKFGDKKILSVNKDRKGKKPDRGGPSNNFENDSYKCKKANKNVFNPYKSLITPLILNNRKLKGKVDTGSDTTCINKYILNNLFPQIKINITKGNLNFLSNSAKRIGQTEPMKVRYLNDISFEFCFEVVEFLDPLDTEYDILLGTDILTHLNIGLTNVAHKYPDDEESEDIQFENANYDPSDRYDLENAEFGTAIEREQFMNFIEPSVKRNAEIKPGQFCNIPESIVRIPIKKDATNCYIRQYPLPYHARPEIKKQLAEWLSSGVVVESKPSNKFNSPLLAIGKKDENNNLTNTRICLDLRRQNMNIDDSLVEDFAVPNIQDIFDKVSTGVVFSRLDLKSAYNSFKVDEASQEVLSFMFDDKTYKWVGTCFGLKFVTSQFCRVMNIIFNGEAQIATYVDDCCIFSDAKNHASIVKRAIDKLTAANLKINYAKCTFFKTSIYMLGFVIGPGITKIDQRRLSNIHEWPIPKSAEQVRKIMGVVSYLRNYVPKISDIAAPLDKLRNDKDVKNKWTQFHTDRLNNIKQILLSKAVLHTPRMENKMYLETDASQYAASAVLTQRDDKNRTIIIAMASTSLPASAQNWSVNRRELFAIYYGFQRFRSLLLGHPKIEVWTDHHDDKELEEEEKKIKQLNRIILERRKRNPVESFKSTDKITSTDKFIYKRSIKSTDENLNVLAVKIDSPQYKTNPTDYIAPPMENRHKLLRDAHNLGHFGTESIVQRLHEEGLHWTGIFTEAKQVVSSCIDCARHNVARKGYHPLKSIVAAEPFAHIASDIAGPFSVTANQNVYILIVVDICTRYIVAKALPNKQSDTVANALCQIFGDYGLPSTAILTDNGKEYKNGLMASITKTLGIPHRFSTPYYPQSNGCAENAVKNIVNTVRKMCGNDTSKWDTILPAAQLCCNLKIRNRTGSSPFSLMFARQFPTIQDRNDPSKQSSLPNKVSTVEDLIKKAEYMADIVFPAIHQRTNELMKLQRKRFDDTHYLIDIPIGSTVMVKLPSRASKLSPLYEGPFTVVTKTKAGTYVLKDEMNEMLHRDYVPSELKVVTIDESAIEDKLYEVKEIRTHKGPVNDRQYLVNWVGYGERENSWLDAAAFSDPETIRKYWAKVNEQKKLDQERNAKLVADSNKQQRKLVSNASSTDNEVVNIPSSKKRKHNSKNSSSQLRERVLRSKTRKN</sequence>
<keyword evidence="11" id="KW-1185">Reference proteome</keyword>
<evidence type="ECO:0000259" key="8">
    <source>
        <dbReference type="PROSITE" id="PS50878"/>
    </source>
</evidence>
<dbReference type="Pfam" id="PF00078">
    <property type="entry name" value="RVT_1"/>
    <property type="match status" value="1"/>
</dbReference>
<reference evidence="10" key="1">
    <citation type="submission" date="2020-12" db="EMBL/GenBank/DDBJ databases">
        <title>Metabolic potential, ecology and presence of endohyphal bacteria is reflected in genomic diversity of Mucoromycotina.</title>
        <authorList>
            <person name="Muszewska A."/>
            <person name="Okrasinska A."/>
            <person name="Steczkiewicz K."/>
            <person name="Drgas O."/>
            <person name="Orlowska M."/>
            <person name="Perlinska-Lenart U."/>
            <person name="Aleksandrzak-Piekarczyk T."/>
            <person name="Szatraj K."/>
            <person name="Zielenkiewicz U."/>
            <person name="Pilsyk S."/>
            <person name="Malc E."/>
            <person name="Mieczkowski P."/>
            <person name="Kruszewska J.S."/>
            <person name="Biernat P."/>
            <person name="Pawlowska J."/>
        </authorList>
    </citation>
    <scope>NUCLEOTIDE SEQUENCE</scope>
    <source>
        <strain evidence="10">WA0000017839</strain>
    </source>
</reference>
<evidence type="ECO:0000313" key="11">
    <source>
        <dbReference type="Proteomes" id="UP000603453"/>
    </source>
</evidence>
<dbReference type="Gene3D" id="2.40.70.10">
    <property type="entry name" value="Acid Proteases"/>
    <property type="match status" value="1"/>
</dbReference>
<gene>
    <name evidence="10" type="ORF">INT47_001072</name>
</gene>
<keyword evidence="2" id="KW-0548">Nucleotidyltransferase</keyword>
<dbReference type="Pfam" id="PF00665">
    <property type="entry name" value="rve"/>
    <property type="match status" value="1"/>
</dbReference>
<dbReference type="Proteomes" id="UP000603453">
    <property type="component" value="Unassembled WGS sequence"/>
</dbReference>
<evidence type="ECO:0000256" key="1">
    <source>
        <dbReference type="ARBA" id="ARBA00022679"/>
    </source>
</evidence>
<dbReference type="OrthoDB" id="2285938at2759"/>
<dbReference type="InterPro" id="IPR001584">
    <property type="entry name" value="Integrase_cat-core"/>
</dbReference>
<dbReference type="InterPro" id="IPR012337">
    <property type="entry name" value="RNaseH-like_sf"/>
</dbReference>
<name>A0A8H7UR48_9FUNG</name>
<evidence type="ECO:0000256" key="2">
    <source>
        <dbReference type="ARBA" id="ARBA00022695"/>
    </source>
</evidence>
<dbReference type="GO" id="GO:0016779">
    <property type="term" value="F:nucleotidyltransferase activity"/>
    <property type="evidence" value="ECO:0007669"/>
    <property type="project" value="UniProtKB-KW"/>
</dbReference>
<dbReference type="Gene3D" id="3.30.420.10">
    <property type="entry name" value="Ribonuclease H-like superfamily/Ribonuclease H"/>
    <property type="match status" value="1"/>
</dbReference>
<dbReference type="Gene3D" id="2.40.50.40">
    <property type="match status" value="1"/>
</dbReference>
<dbReference type="InterPro" id="IPR000477">
    <property type="entry name" value="RT_dom"/>
</dbReference>
<feature type="region of interest" description="Disordered" evidence="6">
    <location>
        <begin position="1120"/>
        <end position="1175"/>
    </location>
</feature>
<dbReference type="SUPFAM" id="SSF53098">
    <property type="entry name" value="Ribonuclease H-like"/>
    <property type="match status" value="1"/>
</dbReference>
<dbReference type="Pfam" id="PF17919">
    <property type="entry name" value="RT_RNaseH_2"/>
    <property type="match status" value="1"/>
</dbReference>
<dbReference type="InterPro" id="IPR016197">
    <property type="entry name" value="Chromo-like_dom_sf"/>
</dbReference>
<dbReference type="PANTHER" id="PTHR37984:SF5">
    <property type="entry name" value="PROTEIN NYNRIN-LIKE"/>
    <property type="match status" value="1"/>
</dbReference>
<proteinExistence type="predicted"/>
<feature type="domain" description="Reverse transcriptase" evidence="8">
    <location>
        <begin position="264"/>
        <end position="448"/>
    </location>
</feature>
<evidence type="ECO:0000256" key="4">
    <source>
        <dbReference type="ARBA" id="ARBA00022759"/>
    </source>
</evidence>
<dbReference type="InterPro" id="IPR041577">
    <property type="entry name" value="RT_RNaseH_2"/>
</dbReference>
<dbReference type="GO" id="GO:0015074">
    <property type="term" value="P:DNA integration"/>
    <property type="evidence" value="ECO:0007669"/>
    <property type="project" value="InterPro"/>
</dbReference>
<evidence type="ECO:0000259" key="9">
    <source>
        <dbReference type="PROSITE" id="PS50994"/>
    </source>
</evidence>
<feature type="non-terminal residue" evidence="10">
    <location>
        <position position="1"/>
    </location>
</feature>
<dbReference type="Gene3D" id="3.30.70.270">
    <property type="match status" value="2"/>
</dbReference>
<organism evidence="10 11">
    <name type="scientific">Mucor saturninus</name>
    <dbReference type="NCBI Taxonomy" id="64648"/>
    <lineage>
        <taxon>Eukaryota</taxon>
        <taxon>Fungi</taxon>
        <taxon>Fungi incertae sedis</taxon>
        <taxon>Mucoromycota</taxon>
        <taxon>Mucoromycotina</taxon>
        <taxon>Mucoromycetes</taxon>
        <taxon>Mucorales</taxon>
        <taxon>Mucorineae</taxon>
        <taxon>Mucoraceae</taxon>
        <taxon>Mucor</taxon>
    </lineage>
</organism>
<feature type="domain" description="Integrase catalytic" evidence="9">
    <location>
        <begin position="763"/>
        <end position="922"/>
    </location>
</feature>
<dbReference type="GO" id="GO:0004519">
    <property type="term" value="F:endonuclease activity"/>
    <property type="evidence" value="ECO:0007669"/>
    <property type="project" value="UniProtKB-KW"/>
</dbReference>
<dbReference type="EMBL" id="JAEPRD010000494">
    <property type="protein sequence ID" value="KAG2191017.1"/>
    <property type="molecule type" value="Genomic_DNA"/>
</dbReference>
<dbReference type="GO" id="GO:0003676">
    <property type="term" value="F:nucleic acid binding"/>
    <property type="evidence" value="ECO:0007669"/>
    <property type="project" value="InterPro"/>
</dbReference>
<keyword evidence="1" id="KW-0808">Transferase</keyword>
<dbReference type="AlphaFoldDB" id="A0A8H7UR48"/>
<dbReference type="CDD" id="cd01647">
    <property type="entry name" value="RT_LTR"/>
    <property type="match status" value="1"/>
</dbReference>
<dbReference type="InterPro" id="IPR000953">
    <property type="entry name" value="Chromo/chromo_shadow_dom"/>
</dbReference>
<dbReference type="PROSITE" id="PS50013">
    <property type="entry name" value="CHROMO_2"/>
    <property type="match status" value="1"/>
</dbReference>
<dbReference type="InterPro" id="IPR050951">
    <property type="entry name" value="Retrovirus_Pol_polyprotein"/>
</dbReference>
<keyword evidence="3" id="KW-0540">Nuclease</keyword>
<keyword evidence="4" id="KW-0378">Hydrolase</keyword>
<evidence type="ECO:0000259" key="7">
    <source>
        <dbReference type="PROSITE" id="PS50013"/>
    </source>
</evidence>
<dbReference type="SUPFAM" id="SSF54160">
    <property type="entry name" value="Chromo domain-like"/>
    <property type="match status" value="1"/>
</dbReference>
<evidence type="ECO:0008006" key="12">
    <source>
        <dbReference type="Google" id="ProtNLM"/>
    </source>
</evidence>
<feature type="domain" description="Chromo" evidence="7">
    <location>
        <begin position="1050"/>
        <end position="1115"/>
    </location>
</feature>
<feature type="compositionally biased region" description="Polar residues" evidence="6">
    <location>
        <begin position="1131"/>
        <end position="1142"/>
    </location>
</feature>
<dbReference type="Gene3D" id="3.10.20.370">
    <property type="match status" value="1"/>
</dbReference>
<keyword evidence="5" id="KW-0511">Multifunctional enzyme</keyword>
<dbReference type="SUPFAM" id="SSF56672">
    <property type="entry name" value="DNA/RNA polymerases"/>
    <property type="match status" value="1"/>
</dbReference>
<dbReference type="SMART" id="SM00298">
    <property type="entry name" value="CHROMO"/>
    <property type="match status" value="1"/>
</dbReference>
<dbReference type="PROSITE" id="PS50994">
    <property type="entry name" value="INTEGRASE"/>
    <property type="match status" value="1"/>
</dbReference>
<evidence type="ECO:0000256" key="6">
    <source>
        <dbReference type="SAM" id="MobiDB-lite"/>
    </source>
</evidence>
<dbReference type="InterPro" id="IPR036397">
    <property type="entry name" value="RNaseH_sf"/>
</dbReference>
<evidence type="ECO:0000256" key="3">
    <source>
        <dbReference type="ARBA" id="ARBA00022722"/>
    </source>
</evidence>
<dbReference type="Gene3D" id="3.10.10.10">
    <property type="entry name" value="HIV Type 1 Reverse Transcriptase, subunit A, domain 1"/>
    <property type="match status" value="1"/>
</dbReference>
<dbReference type="PANTHER" id="PTHR37984">
    <property type="entry name" value="PROTEIN CBG26694"/>
    <property type="match status" value="1"/>
</dbReference>
<dbReference type="InterPro" id="IPR043128">
    <property type="entry name" value="Rev_trsase/Diguanyl_cyclase"/>
</dbReference>
<comment type="caution">
    <text evidence="10">The sequence shown here is derived from an EMBL/GenBank/DDBJ whole genome shotgun (WGS) entry which is preliminary data.</text>
</comment>
<dbReference type="Gene3D" id="1.10.340.70">
    <property type="match status" value="1"/>
</dbReference>
<evidence type="ECO:0000256" key="5">
    <source>
        <dbReference type="ARBA" id="ARBA00023268"/>
    </source>
</evidence>
<evidence type="ECO:0000313" key="10">
    <source>
        <dbReference type="EMBL" id="KAG2191017.1"/>
    </source>
</evidence>
<accession>A0A8H7UR48</accession>
<dbReference type="PROSITE" id="PS50878">
    <property type="entry name" value="RT_POL"/>
    <property type="match status" value="1"/>
</dbReference>
<dbReference type="InterPro" id="IPR043502">
    <property type="entry name" value="DNA/RNA_pol_sf"/>
</dbReference>
<dbReference type="FunFam" id="3.30.70.270:FF:000020">
    <property type="entry name" value="Transposon Tf2-6 polyprotein-like Protein"/>
    <property type="match status" value="1"/>
</dbReference>
<dbReference type="InterPro" id="IPR021109">
    <property type="entry name" value="Peptidase_aspartic_dom_sf"/>
</dbReference>
<dbReference type="SUPFAM" id="SSF50630">
    <property type="entry name" value="Acid proteases"/>
    <property type="match status" value="1"/>
</dbReference>
<keyword evidence="4" id="KW-0255">Endonuclease</keyword>
<feature type="region of interest" description="Disordered" evidence="6">
    <location>
        <begin position="13"/>
        <end position="33"/>
    </location>
</feature>